<dbReference type="CDD" id="cd02440">
    <property type="entry name" value="AdoMet_MTases"/>
    <property type="match status" value="1"/>
</dbReference>
<comment type="caution">
    <text evidence="3">The sequence shown here is derived from an EMBL/GenBank/DDBJ whole genome shotgun (WGS) entry which is preliminary data.</text>
</comment>
<evidence type="ECO:0000256" key="1">
    <source>
        <dbReference type="SAM" id="MobiDB-lite"/>
    </source>
</evidence>
<dbReference type="Pfam" id="PF05721">
    <property type="entry name" value="PhyH"/>
    <property type="match status" value="1"/>
</dbReference>
<dbReference type="GO" id="GO:0005506">
    <property type="term" value="F:iron ion binding"/>
    <property type="evidence" value="ECO:0007669"/>
    <property type="project" value="UniProtKB-ARBA"/>
</dbReference>
<protein>
    <recommendedName>
        <fullName evidence="2">Methyltransferase domain-containing protein</fullName>
    </recommendedName>
</protein>
<dbReference type="AlphaFoldDB" id="A0A7Z7INX3"/>
<dbReference type="SUPFAM" id="SSF53335">
    <property type="entry name" value="S-adenosyl-L-methionine-dependent methyltransferases"/>
    <property type="match status" value="1"/>
</dbReference>
<dbReference type="GO" id="GO:0016706">
    <property type="term" value="F:2-oxoglutarate-dependent dioxygenase activity"/>
    <property type="evidence" value="ECO:0007669"/>
    <property type="project" value="UniProtKB-ARBA"/>
</dbReference>
<feature type="region of interest" description="Disordered" evidence="1">
    <location>
        <begin position="301"/>
        <end position="346"/>
    </location>
</feature>
<dbReference type="Gene3D" id="3.40.50.150">
    <property type="entry name" value="Vaccinia Virus protein VP39"/>
    <property type="match status" value="1"/>
</dbReference>
<name>A0A7Z7INX3_9MYCO</name>
<proteinExistence type="predicted"/>
<evidence type="ECO:0000313" key="3">
    <source>
        <dbReference type="EMBL" id="SOJ57099.1"/>
    </source>
</evidence>
<dbReference type="Pfam" id="PF13649">
    <property type="entry name" value="Methyltransf_25"/>
    <property type="match status" value="1"/>
</dbReference>
<dbReference type="Gene3D" id="2.60.120.620">
    <property type="entry name" value="q2cbj1_9rhob like domain"/>
    <property type="match status" value="1"/>
</dbReference>
<feature type="compositionally biased region" description="Polar residues" evidence="1">
    <location>
        <begin position="310"/>
        <end position="319"/>
    </location>
</feature>
<feature type="domain" description="Methyltransferase" evidence="2">
    <location>
        <begin position="484"/>
        <end position="580"/>
    </location>
</feature>
<gene>
    <name evidence="3" type="ORF">MSIMFB_04577</name>
</gene>
<evidence type="ECO:0000259" key="2">
    <source>
        <dbReference type="Pfam" id="PF13649"/>
    </source>
</evidence>
<dbReference type="InterPro" id="IPR029063">
    <property type="entry name" value="SAM-dependent_MTases_sf"/>
</dbReference>
<dbReference type="PANTHER" id="PTHR20883:SF51">
    <property type="entry name" value="PHYTANOYL-COA HYDROXYLASE"/>
    <property type="match status" value="1"/>
</dbReference>
<sequence>MSTTPLASLDVGRLEHWRTLCPTLHVDGWLDPPASDISDVDELVEQLRTEGYVNVPGVLEQSVFEPLRDCIATLHREGIPLAFAFVYDEFWLAFQGVSRFIEAALGKGYVALPDFWVWHLTASEQASGFAPHRDRVQPTLEADNSPHSLTVWLPFSDATPLNGCIYVLPAHRDERFRRRVWDGPDNTKVEKPQDIRALPARAGSLLAWNQAILHWGGRASSRAQVPRTSAAFEFQRGDRPPFNEPLLDPQRIPSFPERLGLIGKQVLQYRHMYPLAPDVERVAIELRDRFMPHVVSAIGPVSPRIEPQHQPHQASNNRLPEQEPQDGPAEPSAPTEQPRKSPLIDSRRLRESMARRLFRRSVATGNITLPAVPSMIDEYVTMCDQVFAAVGSRFNAEELAHLRSVIEGQLAKAYASSQRSTVTISYDAPIGPTLNYTLRAEWKTIAATYHDWIATREPPLFGTQPDARVWALANEAADPRTHRILEIGAGTGRNALALARRGHPVDVAELTPKFAEMIRSDAERESLEVRVLQRDIFSTTDDLRQDYRLIVLSEVVPEFRSTQELRSLFELAARCLAPDGRLVFNAFLAQPEYTPDQAARELGEQMYTSIFTWPEVSTAAAQLPLELVADDSVHEYEKAHLPEGAWPPTSWYAGWITGIDVFDVDPEECPIEMRWLVYRKTG</sequence>
<dbReference type="EMBL" id="OCTY01000002">
    <property type="protein sequence ID" value="SOJ57099.1"/>
    <property type="molecule type" value="Genomic_DNA"/>
</dbReference>
<accession>A0A7Z7INX3</accession>
<dbReference type="PANTHER" id="PTHR20883">
    <property type="entry name" value="PHYTANOYL-COA DIOXYGENASE DOMAIN CONTAINING 1"/>
    <property type="match status" value="1"/>
</dbReference>
<dbReference type="Proteomes" id="UP000554965">
    <property type="component" value="Unassembled WGS sequence"/>
</dbReference>
<dbReference type="InterPro" id="IPR041698">
    <property type="entry name" value="Methyltransf_25"/>
</dbReference>
<keyword evidence="4" id="KW-1185">Reference proteome</keyword>
<dbReference type="SUPFAM" id="SSF51197">
    <property type="entry name" value="Clavaminate synthase-like"/>
    <property type="match status" value="1"/>
</dbReference>
<organism evidence="3 4">
    <name type="scientific">Mycobacterium simulans</name>
    <dbReference type="NCBI Taxonomy" id="627089"/>
    <lineage>
        <taxon>Bacteria</taxon>
        <taxon>Bacillati</taxon>
        <taxon>Actinomycetota</taxon>
        <taxon>Actinomycetes</taxon>
        <taxon>Mycobacteriales</taxon>
        <taxon>Mycobacteriaceae</taxon>
        <taxon>Mycobacterium</taxon>
    </lineage>
</organism>
<dbReference type="InterPro" id="IPR008775">
    <property type="entry name" value="Phytyl_CoA_dOase-like"/>
</dbReference>
<evidence type="ECO:0000313" key="4">
    <source>
        <dbReference type="Proteomes" id="UP000554965"/>
    </source>
</evidence>
<reference evidence="3 4" key="1">
    <citation type="submission" date="2017-10" db="EMBL/GenBank/DDBJ databases">
        <authorList>
            <consortium name="Urmite Genomes"/>
        </authorList>
    </citation>
    <scope>NUCLEOTIDE SEQUENCE [LARGE SCALE GENOMIC DNA]</scope>
    <source>
        <strain evidence="3 4">FB-527</strain>
    </source>
</reference>